<evidence type="ECO:0000256" key="1">
    <source>
        <dbReference type="SAM" id="Coils"/>
    </source>
</evidence>
<keyword evidence="3" id="KW-1185">Reference proteome</keyword>
<name>A0A1Y1ITG9_KLENI</name>
<accession>A0A1Y1ITG9</accession>
<dbReference type="EMBL" id="DF238432">
    <property type="protein sequence ID" value="GAQ93382.1"/>
    <property type="molecule type" value="Genomic_DNA"/>
</dbReference>
<gene>
    <name evidence="2" type="ORF">KFL_014830010</name>
</gene>
<feature type="coiled-coil region" evidence="1">
    <location>
        <begin position="236"/>
        <end position="270"/>
    </location>
</feature>
<dbReference type="Proteomes" id="UP000054558">
    <property type="component" value="Unassembled WGS sequence"/>
</dbReference>
<organism evidence="2 3">
    <name type="scientific">Klebsormidium nitens</name>
    <name type="common">Green alga</name>
    <name type="synonym">Ulothrix nitens</name>
    <dbReference type="NCBI Taxonomy" id="105231"/>
    <lineage>
        <taxon>Eukaryota</taxon>
        <taxon>Viridiplantae</taxon>
        <taxon>Streptophyta</taxon>
        <taxon>Klebsormidiophyceae</taxon>
        <taxon>Klebsormidiales</taxon>
        <taxon>Klebsormidiaceae</taxon>
        <taxon>Klebsormidium</taxon>
    </lineage>
</organism>
<protein>
    <submittedName>
        <fullName evidence="2">Uncharacterized protein</fullName>
    </submittedName>
</protein>
<evidence type="ECO:0000313" key="2">
    <source>
        <dbReference type="EMBL" id="GAQ93382.1"/>
    </source>
</evidence>
<sequence length="289" mass="33595">MERALWKKDGGCFICLERHANESKSCGKSFVSKQALEGHRKRTGCEPWKLSSDRAPSKYRGLEPEAARHLKRHSNRAAVSKYRTTLDGERAVHRARHIAKYRIMACSAVPAAPMPKAPVYVRPPISWLIFDAEIFGQDLKEKFDRGKIVLSHATWSLRFHPDKVEGRSEEHLRRFVQHFTGSPNALDQEQAKACYATELFAPLNDERFKPGQIAQRDGGMLWRAWLSVECALIDDYLEYLLEFEEYTAKLKQASRELEEARERWIHERLEQKFKNSKAYKRCMNNRSTE</sequence>
<evidence type="ECO:0000313" key="3">
    <source>
        <dbReference type="Proteomes" id="UP000054558"/>
    </source>
</evidence>
<keyword evidence="1" id="KW-0175">Coiled coil</keyword>
<dbReference type="AlphaFoldDB" id="A0A1Y1ITG9"/>
<reference evidence="2 3" key="1">
    <citation type="journal article" date="2014" name="Nat. Commun.">
        <title>Klebsormidium flaccidum genome reveals primary factors for plant terrestrial adaptation.</title>
        <authorList>
            <person name="Hori K."/>
            <person name="Maruyama F."/>
            <person name="Fujisawa T."/>
            <person name="Togashi T."/>
            <person name="Yamamoto N."/>
            <person name="Seo M."/>
            <person name="Sato S."/>
            <person name="Yamada T."/>
            <person name="Mori H."/>
            <person name="Tajima N."/>
            <person name="Moriyama T."/>
            <person name="Ikeuchi M."/>
            <person name="Watanabe M."/>
            <person name="Wada H."/>
            <person name="Kobayashi K."/>
            <person name="Saito M."/>
            <person name="Masuda T."/>
            <person name="Sasaki-Sekimoto Y."/>
            <person name="Mashiguchi K."/>
            <person name="Awai K."/>
            <person name="Shimojima M."/>
            <person name="Masuda S."/>
            <person name="Iwai M."/>
            <person name="Nobusawa T."/>
            <person name="Narise T."/>
            <person name="Kondo S."/>
            <person name="Saito H."/>
            <person name="Sato R."/>
            <person name="Murakawa M."/>
            <person name="Ihara Y."/>
            <person name="Oshima-Yamada Y."/>
            <person name="Ohtaka K."/>
            <person name="Satoh M."/>
            <person name="Sonobe K."/>
            <person name="Ishii M."/>
            <person name="Ohtani R."/>
            <person name="Kanamori-Sato M."/>
            <person name="Honoki R."/>
            <person name="Miyazaki D."/>
            <person name="Mochizuki H."/>
            <person name="Umetsu J."/>
            <person name="Higashi K."/>
            <person name="Shibata D."/>
            <person name="Kamiya Y."/>
            <person name="Sato N."/>
            <person name="Nakamura Y."/>
            <person name="Tabata S."/>
            <person name="Ida S."/>
            <person name="Kurokawa K."/>
            <person name="Ohta H."/>
        </authorList>
    </citation>
    <scope>NUCLEOTIDE SEQUENCE [LARGE SCALE GENOMIC DNA]</scope>
    <source>
        <strain evidence="2 3">NIES-2285</strain>
    </source>
</reference>
<proteinExistence type="predicted"/>